<evidence type="ECO:0000256" key="1">
    <source>
        <dbReference type="SAM" id="MobiDB-lite"/>
    </source>
</evidence>
<dbReference type="Proteomes" id="UP000887540">
    <property type="component" value="Unplaced"/>
</dbReference>
<keyword evidence="2" id="KW-1185">Reference proteome</keyword>
<protein>
    <submittedName>
        <fullName evidence="3">Uncharacterized protein</fullName>
    </submittedName>
</protein>
<organism evidence="2 3">
    <name type="scientific">Acrobeloides nanus</name>
    <dbReference type="NCBI Taxonomy" id="290746"/>
    <lineage>
        <taxon>Eukaryota</taxon>
        <taxon>Metazoa</taxon>
        <taxon>Ecdysozoa</taxon>
        <taxon>Nematoda</taxon>
        <taxon>Chromadorea</taxon>
        <taxon>Rhabditida</taxon>
        <taxon>Tylenchina</taxon>
        <taxon>Cephalobomorpha</taxon>
        <taxon>Cephaloboidea</taxon>
        <taxon>Cephalobidae</taxon>
        <taxon>Acrobeloides</taxon>
    </lineage>
</organism>
<dbReference type="InterPro" id="IPR011989">
    <property type="entry name" value="ARM-like"/>
</dbReference>
<dbReference type="AlphaFoldDB" id="A0A914DNC1"/>
<accession>A0A914DNC1</accession>
<name>A0A914DNC1_9BILA</name>
<feature type="compositionally biased region" description="Basic and acidic residues" evidence="1">
    <location>
        <begin position="94"/>
        <end position="111"/>
    </location>
</feature>
<sequence>MTLRFFDTNPAVLLRGLEFITAIFEYMDSNNEKLLDTEMTSFLPYLLIKVMVFTSVRFHPDPVSKIPGFLGSCLEILARNSIPRPFRTSNPVPSRDKFTPLKGAKRDVLNL</sequence>
<feature type="region of interest" description="Disordered" evidence="1">
    <location>
        <begin position="87"/>
        <end position="111"/>
    </location>
</feature>
<dbReference type="Gene3D" id="1.25.10.10">
    <property type="entry name" value="Leucine-rich Repeat Variant"/>
    <property type="match status" value="1"/>
</dbReference>
<dbReference type="WBParaSite" id="ACRNAN_scaffold33340.g16090.t1">
    <property type="protein sequence ID" value="ACRNAN_scaffold33340.g16090.t1"/>
    <property type="gene ID" value="ACRNAN_scaffold33340.g16090"/>
</dbReference>
<evidence type="ECO:0000313" key="2">
    <source>
        <dbReference type="Proteomes" id="UP000887540"/>
    </source>
</evidence>
<evidence type="ECO:0000313" key="3">
    <source>
        <dbReference type="WBParaSite" id="ACRNAN_scaffold33340.g16090.t1"/>
    </source>
</evidence>
<proteinExistence type="predicted"/>
<reference evidence="3" key="1">
    <citation type="submission" date="2022-11" db="UniProtKB">
        <authorList>
            <consortium name="WormBaseParasite"/>
        </authorList>
    </citation>
    <scope>IDENTIFICATION</scope>
</reference>